<evidence type="ECO:0000256" key="1">
    <source>
        <dbReference type="SAM" id="MobiDB-lite"/>
    </source>
</evidence>
<comment type="caution">
    <text evidence="3">The sequence shown here is derived from an EMBL/GenBank/DDBJ whole genome shotgun (WGS) entry which is preliminary data.</text>
</comment>
<dbReference type="Pfam" id="PF13302">
    <property type="entry name" value="Acetyltransf_3"/>
    <property type="match status" value="1"/>
</dbReference>
<dbReference type="EMBL" id="BAAAKJ010000047">
    <property type="protein sequence ID" value="GAA1386708.1"/>
    <property type="molecule type" value="Genomic_DNA"/>
</dbReference>
<dbReference type="RefSeq" id="WP_344327845.1">
    <property type="nucleotide sequence ID" value="NZ_BAAAKJ010000047.1"/>
</dbReference>
<sequence length="194" mass="21634">MEEQQENQHGSRPAEPVALTTDRLVLRAPREEDVDAILAACQDEEIQRWTVVPVPYGRQDAEYFVHDLAANGWRTGDNLIWCVFERESGALVGSQGLTACAGRPGAAEVGWWAAKEFRSRGYTAEAAAAVARYGLRELGLRRLEWLAYVGNEGSRAVAERVGFRFEGTLRSYSEQRGRFRDTWIASLLAEDLSG</sequence>
<dbReference type="SUPFAM" id="SSF55729">
    <property type="entry name" value="Acyl-CoA N-acyltransferases (Nat)"/>
    <property type="match status" value="1"/>
</dbReference>
<dbReference type="PANTHER" id="PTHR43441:SF10">
    <property type="entry name" value="ACETYLTRANSFERASE"/>
    <property type="match status" value="1"/>
</dbReference>
<gene>
    <name evidence="3" type="ORF">GCM10009639_10820</name>
</gene>
<feature type="domain" description="N-acetyltransferase" evidence="2">
    <location>
        <begin position="24"/>
        <end position="190"/>
    </location>
</feature>
<evidence type="ECO:0000313" key="3">
    <source>
        <dbReference type="EMBL" id="GAA1386708.1"/>
    </source>
</evidence>
<proteinExistence type="predicted"/>
<protein>
    <submittedName>
        <fullName evidence="3">GNAT family N-acetyltransferase</fullName>
    </submittedName>
</protein>
<dbReference type="InterPro" id="IPR000182">
    <property type="entry name" value="GNAT_dom"/>
</dbReference>
<evidence type="ECO:0000259" key="2">
    <source>
        <dbReference type="PROSITE" id="PS51186"/>
    </source>
</evidence>
<feature type="region of interest" description="Disordered" evidence="1">
    <location>
        <begin position="1"/>
        <end position="20"/>
    </location>
</feature>
<dbReference type="PROSITE" id="PS51186">
    <property type="entry name" value="GNAT"/>
    <property type="match status" value="1"/>
</dbReference>
<organism evidence="3 4">
    <name type="scientific">Kitasatospora putterlickiae</name>
    <dbReference type="NCBI Taxonomy" id="221725"/>
    <lineage>
        <taxon>Bacteria</taxon>
        <taxon>Bacillati</taxon>
        <taxon>Actinomycetota</taxon>
        <taxon>Actinomycetes</taxon>
        <taxon>Kitasatosporales</taxon>
        <taxon>Streptomycetaceae</taxon>
        <taxon>Kitasatospora</taxon>
    </lineage>
</organism>
<dbReference type="Proteomes" id="UP001499863">
    <property type="component" value="Unassembled WGS sequence"/>
</dbReference>
<reference evidence="3 4" key="1">
    <citation type="journal article" date="2019" name="Int. J. Syst. Evol. Microbiol.">
        <title>The Global Catalogue of Microorganisms (GCM) 10K type strain sequencing project: providing services to taxonomists for standard genome sequencing and annotation.</title>
        <authorList>
            <consortium name="The Broad Institute Genomics Platform"/>
            <consortium name="The Broad Institute Genome Sequencing Center for Infectious Disease"/>
            <person name="Wu L."/>
            <person name="Ma J."/>
        </authorList>
    </citation>
    <scope>NUCLEOTIDE SEQUENCE [LARGE SCALE GENOMIC DNA]</scope>
    <source>
        <strain evidence="3 4">JCM 12393</strain>
    </source>
</reference>
<name>A0ABN1XPJ9_9ACTN</name>
<dbReference type="InterPro" id="IPR016181">
    <property type="entry name" value="Acyl_CoA_acyltransferase"/>
</dbReference>
<dbReference type="Gene3D" id="3.40.630.30">
    <property type="match status" value="1"/>
</dbReference>
<dbReference type="PANTHER" id="PTHR43441">
    <property type="entry name" value="RIBOSOMAL-PROTEIN-SERINE ACETYLTRANSFERASE"/>
    <property type="match status" value="1"/>
</dbReference>
<keyword evidence="4" id="KW-1185">Reference proteome</keyword>
<accession>A0ABN1XPJ9</accession>
<dbReference type="InterPro" id="IPR051908">
    <property type="entry name" value="Ribosomal_N-acetyltransferase"/>
</dbReference>
<evidence type="ECO:0000313" key="4">
    <source>
        <dbReference type="Proteomes" id="UP001499863"/>
    </source>
</evidence>